<evidence type="ECO:0000313" key="3">
    <source>
        <dbReference type="Proteomes" id="UP001165393"/>
    </source>
</evidence>
<feature type="region of interest" description="Disordered" evidence="1">
    <location>
        <begin position="114"/>
        <end position="145"/>
    </location>
</feature>
<feature type="compositionally biased region" description="Basic and acidic residues" evidence="1">
    <location>
        <begin position="114"/>
        <end position="141"/>
    </location>
</feature>
<accession>A0AA41W7T6</accession>
<keyword evidence="3" id="KW-1185">Reference proteome</keyword>
<organism evidence="2 3">
    <name type="scientific">Echinimonas agarilytica</name>
    <dbReference type="NCBI Taxonomy" id="1215918"/>
    <lineage>
        <taxon>Bacteria</taxon>
        <taxon>Pseudomonadati</taxon>
        <taxon>Pseudomonadota</taxon>
        <taxon>Gammaproteobacteria</taxon>
        <taxon>Alteromonadales</taxon>
        <taxon>Echinimonadaceae</taxon>
        <taxon>Echinimonas</taxon>
    </lineage>
</organism>
<dbReference type="RefSeq" id="WP_251261783.1">
    <property type="nucleotide sequence ID" value="NZ_JAMQGP010000006.1"/>
</dbReference>
<protein>
    <submittedName>
        <fullName evidence="2">DUF2796 domain-containing protein</fullName>
    </submittedName>
</protein>
<sequence>MTRPNHTLKATLLALATMGYPIQSLAEFDAHQHGLAHLNLVQQGQELEIEFESPLANLVGFEHKPETPTQTKTYLDAVHNLKTHPHFGFKGAECTLMHQELELPFDSTELSAVQDKHHEEHDDHHGEHNEHHDEQHKEHSAHSNLKSHYRYTCSATVTSVSVALFEPMKNLETIEVQWLSDQQQGSAKLNRTSTSLRLQ</sequence>
<evidence type="ECO:0000256" key="1">
    <source>
        <dbReference type="SAM" id="MobiDB-lite"/>
    </source>
</evidence>
<reference evidence="2 3" key="1">
    <citation type="journal article" date="2013" name="Antonie Van Leeuwenhoek">
        <title>Echinimonas agarilytica gen. nov., sp. nov., a new gammaproteobacterium isolated from the sea urchin Strongylocentrotus intermedius.</title>
        <authorList>
            <person name="Nedashkovskaya O.I."/>
            <person name="Stenkova A.M."/>
            <person name="Zhukova N.V."/>
            <person name="Van Trappen S."/>
            <person name="Lee J.S."/>
            <person name="Kim S.B."/>
        </authorList>
    </citation>
    <scope>NUCLEOTIDE SEQUENCE [LARGE SCALE GENOMIC DNA]</scope>
    <source>
        <strain evidence="2 3">KMM 6351</strain>
    </source>
</reference>
<dbReference type="Proteomes" id="UP001165393">
    <property type="component" value="Unassembled WGS sequence"/>
</dbReference>
<gene>
    <name evidence="2" type="ORF">NAF29_11830</name>
</gene>
<proteinExistence type="predicted"/>
<evidence type="ECO:0000313" key="2">
    <source>
        <dbReference type="EMBL" id="MCM2680356.1"/>
    </source>
</evidence>
<dbReference type="Pfam" id="PF10986">
    <property type="entry name" value="ZrgA"/>
    <property type="match status" value="1"/>
</dbReference>
<dbReference type="AlphaFoldDB" id="A0AA41W7T6"/>
<name>A0AA41W7T6_9GAMM</name>
<comment type="caution">
    <text evidence="2">The sequence shown here is derived from an EMBL/GenBank/DDBJ whole genome shotgun (WGS) entry which is preliminary data.</text>
</comment>
<dbReference type="InterPro" id="IPR021253">
    <property type="entry name" value="ZrgA-like"/>
</dbReference>
<dbReference type="EMBL" id="JAMQGP010000006">
    <property type="protein sequence ID" value="MCM2680356.1"/>
    <property type="molecule type" value="Genomic_DNA"/>
</dbReference>